<reference evidence="1 2" key="1">
    <citation type="journal article" date="2016" name="Mol. Biol. Evol.">
        <title>Comparative Genomics of Early-Diverging Mushroom-Forming Fungi Provides Insights into the Origins of Lignocellulose Decay Capabilities.</title>
        <authorList>
            <person name="Nagy L.G."/>
            <person name="Riley R."/>
            <person name="Tritt A."/>
            <person name="Adam C."/>
            <person name="Daum C."/>
            <person name="Floudas D."/>
            <person name="Sun H."/>
            <person name="Yadav J.S."/>
            <person name="Pangilinan J."/>
            <person name="Larsson K.H."/>
            <person name="Matsuura K."/>
            <person name="Barry K."/>
            <person name="Labutti K."/>
            <person name="Kuo R."/>
            <person name="Ohm R.A."/>
            <person name="Bhattacharya S.S."/>
            <person name="Shirouzu T."/>
            <person name="Yoshinaga Y."/>
            <person name="Martin F.M."/>
            <person name="Grigoriev I.V."/>
            <person name="Hibbett D.S."/>
        </authorList>
    </citation>
    <scope>NUCLEOTIDE SEQUENCE [LARGE SCALE GENOMIC DNA]</scope>
    <source>
        <strain evidence="1 2">CBS 109695</strain>
    </source>
</reference>
<accession>A0A166QQ45</accession>
<evidence type="ECO:0000313" key="2">
    <source>
        <dbReference type="Proteomes" id="UP000076532"/>
    </source>
</evidence>
<keyword evidence="2" id="KW-1185">Reference proteome</keyword>
<dbReference type="PANTHER" id="PTHR31902">
    <property type="entry name" value="ACTIN PATCHES DISTAL PROTEIN 1"/>
    <property type="match status" value="1"/>
</dbReference>
<dbReference type="InterPro" id="IPR009737">
    <property type="entry name" value="Aim32/Apd1-like"/>
</dbReference>
<proteinExistence type="predicted"/>
<dbReference type="InterPro" id="IPR036249">
    <property type="entry name" value="Thioredoxin-like_sf"/>
</dbReference>
<dbReference type="AlphaFoldDB" id="A0A166QQ45"/>
<protein>
    <recommendedName>
        <fullName evidence="3">Sucraseferredoxin-like protein</fullName>
    </recommendedName>
</protein>
<dbReference type="Proteomes" id="UP000076532">
    <property type="component" value="Unassembled WGS sequence"/>
</dbReference>
<dbReference type="STRING" id="436010.A0A166QQ45"/>
<evidence type="ECO:0000313" key="1">
    <source>
        <dbReference type="EMBL" id="KZP27415.1"/>
    </source>
</evidence>
<sequence>MLAASLKRASLAQRTARFYASAAAEPQQITGTAPPHRFYVFLHTPQPPSEYDPKISSKMQRALLLNIVKLGGLVNFSWSAEQPALRSSGDGEAYAATAFTPSGRVDIPLLSMDTLDEVVQELKSRVDRPPPSVPEETTHLYVCTHGARDCRCGDMGGAVVRALREEVQRRKLSSVKVAEVGHVGGHQWAANLLVYPHGEWLGNLTPEMVPGVLDAIVQRSAKPALAGEAPLLPAHWRGRMGLGKEEQTQLVASLGL</sequence>
<dbReference type="CDD" id="cd03062">
    <property type="entry name" value="TRX_Fd_Sucrase"/>
    <property type="match status" value="1"/>
</dbReference>
<evidence type="ECO:0008006" key="3">
    <source>
        <dbReference type="Google" id="ProtNLM"/>
    </source>
</evidence>
<dbReference type="Gene3D" id="3.40.30.10">
    <property type="entry name" value="Glutaredoxin"/>
    <property type="match status" value="1"/>
</dbReference>
<dbReference type="EMBL" id="KV417509">
    <property type="protein sequence ID" value="KZP27415.1"/>
    <property type="molecule type" value="Genomic_DNA"/>
</dbReference>
<dbReference type="OrthoDB" id="10253744at2759"/>
<dbReference type="Pfam" id="PF06999">
    <property type="entry name" value="Suc_Fer-like"/>
    <property type="match status" value="1"/>
</dbReference>
<name>A0A166QQ45_9AGAM</name>
<dbReference type="SUPFAM" id="SSF52833">
    <property type="entry name" value="Thioredoxin-like"/>
    <property type="match status" value="1"/>
</dbReference>
<organism evidence="1 2">
    <name type="scientific">Athelia psychrophila</name>
    <dbReference type="NCBI Taxonomy" id="1759441"/>
    <lineage>
        <taxon>Eukaryota</taxon>
        <taxon>Fungi</taxon>
        <taxon>Dikarya</taxon>
        <taxon>Basidiomycota</taxon>
        <taxon>Agaricomycotina</taxon>
        <taxon>Agaricomycetes</taxon>
        <taxon>Agaricomycetidae</taxon>
        <taxon>Atheliales</taxon>
        <taxon>Atheliaceae</taxon>
        <taxon>Athelia</taxon>
    </lineage>
</organism>
<gene>
    <name evidence="1" type="ORF">FIBSPDRAFT_730832</name>
</gene>